<name>A0ABU6JUJ1_9GAMM</name>
<proteinExistence type="predicted"/>
<evidence type="ECO:0008006" key="3">
    <source>
        <dbReference type="Google" id="ProtNLM"/>
    </source>
</evidence>
<protein>
    <recommendedName>
        <fullName evidence="3">Maturase K</fullName>
    </recommendedName>
</protein>
<gene>
    <name evidence="1" type="ORF">VSX58_17335</name>
</gene>
<accession>A0ABU6JUJ1</accession>
<feature type="non-terminal residue" evidence="1">
    <location>
        <position position="1"/>
    </location>
</feature>
<sequence length="121" mass="14022">NSVNHFNGSERRQIMKYGGVDFLSCLYGSEHGFGFISAAVGFLSCLYGSELLQNKSIRLVLKEQFLNTSLYPFLSYIYNHLNLRLHFSHVPKGYKPYRHGRRRHSSLLGIWDFLLTPTFKC</sequence>
<evidence type="ECO:0000313" key="1">
    <source>
        <dbReference type="EMBL" id="MEC5344358.1"/>
    </source>
</evidence>
<keyword evidence="2" id="KW-1185">Reference proteome</keyword>
<reference evidence="1 2" key="1">
    <citation type="journal article" date="2017" name="Int. J. Syst. Evol. Microbiol.">
        <title>Brenneria populi subsp. brevivirga subsp. nov. isolated from symptomatic bark of Populus x euramericana canker, and description of Brenneria populi subsp. populi subsp. nov.</title>
        <authorList>
            <person name="Zheng M.H."/>
            <person name="Piao C.G."/>
            <person name="Xue H."/>
            <person name="Guo M.W."/>
            <person name="Li Y."/>
        </authorList>
    </citation>
    <scope>NUCLEOTIDE SEQUENCE [LARGE SCALE GENOMIC DNA]</scope>
    <source>
        <strain evidence="1 2">D9-5</strain>
    </source>
</reference>
<evidence type="ECO:0000313" key="2">
    <source>
        <dbReference type="Proteomes" id="UP001309705"/>
    </source>
</evidence>
<comment type="caution">
    <text evidence="1">The sequence shown here is derived from an EMBL/GenBank/DDBJ whole genome shotgun (WGS) entry which is preliminary data.</text>
</comment>
<dbReference type="EMBL" id="JAYWTM010000022">
    <property type="protein sequence ID" value="MEC5344358.1"/>
    <property type="molecule type" value="Genomic_DNA"/>
</dbReference>
<dbReference type="RefSeq" id="WP_327619187.1">
    <property type="nucleotide sequence ID" value="NZ_JAYWTM010000022.1"/>
</dbReference>
<organism evidence="1 2">
    <name type="scientific">Brenneria populi</name>
    <dbReference type="NCBI Taxonomy" id="1505588"/>
    <lineage>
        <taxon>Bacteria</taxon>
        <taxon>Pseudomonadati</taxon>
        <taxon>Pseudomonadota</taxon>
        <taxon>Gammaproteobacteria</taxon>
        <taxon>Enterobacterales</taxon>
        <taxon>Pectobacteriaceae</taxon>
        <taxon>Brenneria</taxon>
    </lineage>
</organism>
<dbReference type="Proteomes" id="UP001309705">
    <property type="component" value="Unassembled WGS sequence"/>
</dbReference>